<keyword evidence="8" id="KW-1185">Reference proteome</keyword>
<comment type="caution">
    <text evidence="7">The sequence shown here is derived from an EMBL/GenBank/DDBJ whole genome shotgun (WGS) entry which is preliminary data.</text>
</comment>
<evidence type="ECO:0000313" key="7">
    <source>
        <dbReference type="EMBL" id="MDQ0252747.1"/>
    </source>
</evidence>
<dbReference type="PANTHER" id="PTHR13748">
    <property type="entry name" value="COBW-RELATED"/>
    <property type="match status" value="1"/>
</dbReference>
<accession>A0ABT9ZPV8</accession>
<dbReference type="Pfam" id="PF07683">
    <property type="entry name" value="CobW_C"/>
    <property type="match status" value="1"/>
</dbReference>
<evidence type="ECO:0000256" key="4">
    <source>
        <dbReference type="ARBA" id="ARBA00034320"/>
    </source>
</evidence>
<dbReference type="Pfam" id="PF02492">
    <property type="entry name" value="cobW"/>
    <property type="match status" value="1"/>
</dbReference>
<dbReference type="InterPro" id="IPR011629">
    <property type="entry name" value="CobW-like_C"/>
</dbReference>
<dbReference type="InterPro" id="IPR027417">
    <property type="entry name" value="P-loop_NTPase"/>
</dbReference>
<evidence type="ECO:0000256" key="3">
    <source>
        <dbReference type="ARBA" id="ARBA00023186"/>
    </source>
</evidence>
<comment type="catalytic activity">
    <reaction evidence="5">
        <text>GTP + H2O = GDP + phosphate + H(+)</text>
        <dbReference type="Rhea" id="RHEA:19669"/>
        <dbReference type="ChEBI" id="CHEBI:15377"/>
        <dbReference type="ChEBI" id="CHEBI:15378"/>
        <dbReference type="ChEBI" id="CHEBI:37565"/>
        <dbReference type="ChEBI" id="CHEBI:43474"/>
        <dbReference type="ChEBI" id="CHEBI:58189"/>
    </reaction>
    <physiologicalReaction direction="left-to-right" evidence="5">
        <dbReference type="Rhea" id="RHEA:19670"/>
    </physiologicalReaction>
</comment>
<evidence type="ECO:0000256" key="1">
    <source>
        <dbReference type="ARBA" id="ARBA00022741"/>
    </source>
</evidence>
<organism evidence="7 8">
    <name type="scientific">Evansella vedderi</name>
    <dbReference type="NCBI Taxonomy" id="38282"/>
    <lineage>
        <taxon>Bacteria</taxon>
        <taxon>Bacillati</taxon>
        <taxon>Bacillota</taxon>
        <taxon>Bacilli</taxon>
        <taxon>Bacillales</taxon>
        <taxon>Bacillaceae</taxon>
        <taxon>Evansella</taxon>
    </lineage>
</organism>
<dbReference type="Gene3D" id="3.40.50.300">
    <property type="entry name" value="P-loop containing nucleotide triphosphate hydrolases"/>
    <property type="match status" value="1"/>
</dbReference>
<evidence type="ECO:0000313" key="8">
    <source>
        <dbReference type="Proteomes" id="UP001230005"/>
    </source>
</evidence>
<dbReference type="SUPFAM" id="SSF90002">
    <property type="entry name" value="Hypothetical protein YjiA, C-terminal domain"/>
    <property type="match status" value="1"/>
</dbReference>
<gene>
    <name evidence="7" type="ORF">J2S74_000119</name>
</gene>
<dbReference type="SUPFAM" id="SSF52540">
    <property type="entry name" value="P-loop containing nucleoside triphosphate hydrolases"/>
    <property type="match status" value="1"/>
</dbReference>
<dbReference type="InterPro" id="IPR003495">
    <property type="entry name" value="CobW/HypB/UreG_nucleotide-bd"/>
</dbReference>
<dbReference type="InterPro" id="IPR036627">
    <property type="entry name" value="CobW-likC_sf"/>
</dbReference>
<proteinExistence type="inferred from homology"/>
<keyword evidence="1" id="KW-0547">Nucleotide-binding</keyword>
<evidence type="ECO:0000259" key="6">
    <source>
        <dbReference type="SMART" id="SM00833"/>
    </source>
</evidence>
<reference evidence="7 8" key="1">
    <citation type="submission" date="2023-07" db="EMBL/GenBank/DDBJ databases">
        <title>Genomic Encyclopedia of Type Strains, Phase IV (KMG-IV): sequencing the most valuable type-strain genomes for metagenomic binning, comparative biology and taxonomic classification.</title>
        <authorList>
            <person name="Goeker M."/>
        </authorList>
    </citation>
    <scope>NUCLEOTIDE SEQUENCE [LARGE SCALE GENOMIC DNA]</scope>
    <source>
        <strain evidence="7 8">DSM 9768</strain>
    </source>
</reference>
<feature type="domain" description="CobW C-terminal" evidence="6">
    <location>
        <begin position="235"/>
        <end position="329"/>
    </location>
</feature>
<keyword evidence="2" id="KW-0378">Hydrolase</keyword>
<dbReference type="Gene3D" id="3.30.1220.10">
    <property type="entry name" value="CobW-like, C-terminal domain"/>
    <property type="match status" value="1"/>
</dbReference>
<keyword evidence="3" id="KW-0143">Chaperone</keyword>
<evidence type="ECO:0000256" key="2">
    <source>
        <dbReference type="ARBA" id="ARBA00022801"/>
    </source>
</evidence>
<dbReference type="CDD" id="cd03112">
    <property type="entry name" value="CobW-like"/>
    <property type="match status" value="1"/>
</dbReference>
<sequence>MNKSNKVPVTVLTGFLGAGKTTLLNYILSANHGKKIAVIVNEFGEVGIDNQLVVGADEEIFEMNNGCICCTVRGDLIRILHELKEKRSSSDEKKKLEFDRIVIETTGLADPGPVAQTFFVDPSISEYYHLDSIVTVVDSYHAHDQLDRSHEAQEQVAFADVLLLNKVDLVSEEELTTLENRLRRINPSAAIQYGEHSHVELDKILDLYSFDLDKKLEIAPNFLSEHHHHHHDDHVKAIVLRTDRPLNLKKVEMWMDTVIEILGPSMYRYKGIFNIENLDNRVVFQGVHMLFAGHADRPWERNEKRMSEMVVIGKDLDGKWFQEQFEKCTSA</sequence>
<dbReference type="EMBL" id="JAUSUG010000001">
    <property type="protein sequence ID" value="MDQ0252747.1"/>
    <property type="molecule type" value="Genomic_DNA"/>
</dbReference>
<comment type="similarity">
    <text evidence="4">Belongs to the SIMIBI class G3E GTPase family. ZNG1 subfamily.</text>
</comment>
<dbReference type="InterPro" id="IPR051316">
    <property type="entry name" value="Zinc-reg_GTPase_activator"/>
</dbReference>
<evidence type="ECO:0000256" key="5">
    <source>
        <dbReference type="ARBA" id="ARBA00049117"/>
    </source>
</evidence>
<protein>
    <submittedName>
        <fullName evidence="7">G3E family GTPase</fullName>
    </submittedName>
</protein>
<dbReference type="RefSeq" id="WP_307320508.1">
    <property type="nucleotide sequence ID" value="NZ_JAUSUG010000001.1"/>
</dbReference>
<name>A0ABT9ZPV8_9BACI</name>
<dbReference type="SMART" id="SM00833">
    <property type="entry name" value="CobW_C"/>
    <property type="match status" value="1"/>
</dbReference>
<dbReference type="Proteomes" id="UP001230005">
    <property type="component" value="Unassembled WGS sequence"/>
</dbReference>
<dbReference type="PANTHER" id="PTHR13748:SF62">
    <property type="entry name" value="COBW DOMAIN-CONTAINING PROTEIN"/>
    <property type="match status" value="1"/>
</dbReference>